<feature type="compositionally biased region" description="Polar residues" evidence="3">
    <location>
        <begin position="227"/>
        <end position="240"/>
    </location>
</feature>
<feature type="compositionally biased region" description="Polar residues" evidence="3">
    <location>
        <begin position="356"/>
        <end position="383"/>
    </location>
</feature>
<evidence type="ECO:0000256" key="3">
    <source>
        <dbReference type="SAM" id="MobiDB-lite"/>
    </source>
</evidence>
<dbReference type="EMBL" id="MBFU01000101">
    <property type="protein sequence ID" value="PWA02166.1"/>
    <property type="molecule type" value="Genomic_DNA"/>
</dbReference>
<protein>
    <recommendedName>
        <fullName evidence="4">Actin interacting protein 3 C-terminal domain-containing protein</fullName>
    </recommendedName>
</protein>
<feature type="region of interest" description="Disordered" evidence="3">
    <location>
        <begin position="1025"/>
        <end position="1049"/>
    </location>
</feature>
<feature type="compositionally biased region" description="Polar residues" evidence="3">
    <location>
        <begin position="737"/>
        <end position="757"/>
    </location>
</feature>
<feature type="compositionally biased region" description="Polar residues" evidence="3">
    <location>
        <begin position="544"/>
        <end position="559"/>
    </location>
</feature>
<feature type="region of interest" description="Disordered" evidence="3">
    <location>
        <begin position="1454"/>
        <end position="1476"/>
    </location>
</feature>
<reference evidence="5 6" key="1">
    <citation type="journal article" date="2018" name="MBio">
        <title>Comparative Genomics Reveals the Core Gene Toolbox for the Fungus-Insect Symbiosis.</title>
        <authorList>
            <person name="Wang Y."/>
            <person name="Stata M."/>
            <person name="Wang W."/>
            <person name="Stajich J.E."/>
            <person name="White M.M."/>
            <person name="Moncalvo J.M."/>
        </authorList>
    </citation>
    <scope>NUCLEOTIDE SEQUENCE [LARGE SCALE GENOMIC DNA]</scope>
    <source>
        <strain evidence="5 6">AUS-126-30</strain>
    </source>
</reference>
<dbReference type="GO" id="GO:0005737">
    <property type="term" value="C:cytoplasm"/>
    <property type="evidence" value="ECO:0007669"/>
    <property type="project" value="TreeGrafter"/>
</dbReference>
<name>A0A2U1JAQ8_SMIAN</name>
<feature type="region of interest" description="Disordered" evidence="3">
    <location>
        <begin position="324"/>
        <end position="508"/>
    </location>
</feature>
<dbReference type="Gene3D" id="1.20.58.1540">
    <property type="entry name" value="Actin interacting protein 3, C-terminal domain"/>
    <property type="match status" value="1"/>
</dbReference>
<feature type="coiled-coil region" evidence="2">
    <location>
        <begin position="1115"/>
        <end position="1142"/>
    </location>
</feature>
<feature type="compositionally biased region" description="Polar residues" evidence="3">
    <location>
        <begin position="170"/>
        <end position="181"/>
    </location>
</feature>
<evidence type="ECO:0000256" key="1">
    <source>
        <dbReference type="ARBA" id="ARBA00023054"/>
    </source>
</evidence>
<sequence>MKSIQAILSLSRRSESPRTEQSQIQNKTHRNRLKIQPSNTFSETSTREPRNIPMNFMNDDLISSQKPKKSSYNNLNIKRNDTPELSSVSFSNPNDYPYQSQKPSKSTLIPKQDKNIHLKSPDNSSFLVSKKSIDKVSFLEPKKSSTFSSSTKNNSTLHPKNSYEKPSFYSRKSSNVSNASTSTISFKNLRNIIKGKKSWISGIDKSLEKDSATTNNSKTDLSKKESSLQIPSPTSPSKSFDSIYKAKSENLDSHLTVNQDPHLKSQLHNHDHKELPNLIHKPQKAFDDSGSSYFFKIGDKEYYDDNKGDVFKNIIPENFDNLSTDISKSPKNQKLPEDNQDLNKNLDYFPIKNKSHNSTNINNQNLYTSDENKQSNANKSNFDSLKHYHSSSKETSTDFSTNTPEPKTIQTTTNSSKNQNSTTANNTQNPHTKKLHTGYIISKIPKPTNFSSTNGKKLATESKNYTKTTLKKPSPENIYNDKANKPQNTFDKSSKSFNNVQNTKDNNREITKSSEIENNISKNTSTLQNTNQLKTEGFEICENKNTVHNPSTKNNTNADSSRKNTLTEKKDLKSALCYINSELSPHTPPLSSNSSEMTLYLTNSSKKSPEKIKPSSFLIHHSDIHNPKYIQSKYIQSRLRSNTLNDKLIRNDKYDIGNGIRNIDAKTRSSLQDYHKSVKNNEKSLNHQIQKTPFINANFEKLASSDHGFNSSSDNSEPLDTTKSSSINGKNIKLKFTPSNRFDNSTRDSFGNSNKNSGYPFERHLPTEKETKNKDNEMVITENGTKLVINEPLIMPNSFENCTGVKYKNNHSDGSISNYLHRPGGNDNRISSRLRQVSILALSSNRSITDDRNKNQNNSKLLFLCLKSEDQEMKIKQVRLDKFPVKLVLLNLFIENFKEDHLISELNNPYSNPKIVLWSPKNGVFVDFIDYNEIQNFSIIRWVSLNYPLNDNIPAISLQDSPTFQMQNKNEAIINENKKIIGGTSQGLPESLKNELDQIKNQIINLPTEISRRLQDIDLFTSKTQSTDQLKQQNNITSVPDPNNKTPPFGHTLYPPKDNKLETENNPELVITVVGSNKFDDDKDKVNKQKNIDIDTDFDTTSIEKNTKPVEDNQKKDLDQNIKSLQAELEILKRENQAAINDIPPDHKKDKSQFVSDDIKDSVIIKDGRIVGDIHDYSPVLLRKMIVEGKAQLKNEYNDLGQQMEDLELMVIELRKDVINRGSLPSEGLLETTSNELNELREKGQNLIEKILVTKNEWKKVWEFELQNIVSEQNLVQHISNELEELVNDSNSLSDLLVKIRGAIEYKLSTSDRDSAGKLHGNENVSNIELKKIHSDDIGKGFSLLSPTSIAAVEALRSGQLTYIPDSYTNPEDGYCDDSDTHYGLRPSNSTQASGIVDLKTHLINEISSLQVNHENRVQAINNSERLRKLYKKSKTNEFETELKDFVKSHDFLKGTKKPSLDGGEDSNTERMPNGIEALEKKRKEKEARILFEMLQSTQQNTRSVK</sequence>
<dbReference type="InterPro" id="IPR051825">
    <property type="entry name" value="SRCIN1"/>
</dbReference>
<evidence type="ECO:0000313" key="5">
    <source>
        <dbReference type="EMBL" id="PWA02166.1"/>
    </source>
</evidence>
<comment type="caution">
    <text evidence="5">The sequence shown here is derived from an EMBL/GenBank/DDBJ whole genome shotgun (WGS) entry which is preliminary data.</text>
</comment>
<feature type="coiled-coil region" evidence="2">
    <location>
        <begin position="1190"/>
        <end position="1289"/>
    </location>
</feature>
<proteinExistence type="predicted"/>
<accession>A0A2U1JAQ8</accession>
<keyword evidence="6" id="KW-1185">Reference proteome</keyword>
<feature type="compositionally biased region" description="Polar residues" evidence="3">
    <location>
        <begin position="397"/>
        <end position="409"/>
    </location>
</feature>
<feature type="domain" description="Actin interacting protein 3 C-terminal" evidence="4">
    <location>
        <begin position="998"/>
        <end position="1488"/>
    </location>
</feature>
<dbReference type="GO" id="GO:0030010">
    <property type="term" value="P:establishment of cell polarity"/>
    <property type="evidence" value="ECO:0007669"/>
    <property type="project" value="TreeGrafter"/>
</dbReference>
<dbReference type="GO" id="GO:0051286">
    <property type="term" value="C:cell tip"/>
    <property type="evidence" value="ECO:0007669"/>
    <property type="project" value="TreeGrafter"/>
</dbReference>
<dbReference type="GO" id="GO:0005519">
    <property type="term" value="F:cytoskeletal regulatory protein binding"/>
    <property type="evidence" value="ECO:0007669"/>
    <property type="project" value="InterPro"/>
</dbReference>
<feature type="region of interest" description="Disordered" evidence="3">
    <location>
        <begin position="143"/>
        <end position="181"/>
    </location>
</feature>
<evidence type="ECO:0000256" key="2">
    <source>
        <dbReference type="SAM" id="Coils"/>
    </source>
</evidence>
<dbReference type="InterPro" id="IPR005613">
    <property type="entry name" value="AIP3_C"/>
</dbReference>
<feature type="compositionally biased region" description="Low complexity" evidence="3">
    <location>
        <begin position="144"/>
        <end position="156"/>
    </location>
</feature>
<feature type="compositionally biased region" description="Polar residues" evidence="3">
    <location>
        <begin position="61"/>
        <end position="109"/>
    </location>
</feature>
<feature type="region of interest" description="Disordered" evidence="3">
    <location>
        <begin position="1"/>
        <end position="109"/>
    </location>
</feature>
<organism evidence="5 6">
    <name type="scientific">Smittium angustum</name>
    <dbReference type="NCBI Taxonomy" id="133377"/>
    <lineage>
        <taxon>Eukaryota</taxon>
        <taxon>Fungi</taxon>
        <taxon>Fungi incertae sedis</taxon>
        <taxon>Zoopagomycota</taxon>
        <taxon>Kickxellomycotina</taxon>
        <taxon>Harpellomycetes</taxon>
        <taxon>Harpellales</taxon>
        <taxon>Legeriomycetaceae</taxon>
        <taxon>Smittium</taxon>
    </lineage>
</organism>
<dbReference type="Proteomes" id="UP000245591">
    <property type="component" value="Unassembled WGS sequence"/>
</dbReference>
<feature type="region of interest" description="Disordered" evidence="3">
    <location>
        <begin position="209"/>
        <end position="241"/>
    </location>
</feature>
<feature type="region of interest" description="Disordered" evidence="3">
    <location>
        <begin position="706"/>
        <end position="763"/>
    </location>
</feature>
<evidence type="ECO:0000259" key="4">
    <source>
        <dbReference type="SMART" id="SM00806"/>
    </source>
</evidence>
<dbReference type="InterPro" id="IPR022782">
    <property type="entry name" value="AIP3-like_C"/>
</dbReference>
<dbReference type="SMART" id="SM00806">
    <property type="entry name" value="AIP3"/>
    <property type="match status" value="1"/>
</dbReference>
<keyword evidence="1 2" id="KW-0175">Coiled coil</keyword>
<feature type="region of interest" description="Disordered" evidence="3">
    <location>
        <begin position="544"/>
        <end position="566"/>
    </location>
</feature>
<dbReference type="PANTHER" id="PTHR22741">
    <property type="entry name" value="P140CAP/SNIP-RELATED"/>
    <property type="match status" value="1"/>
</dbReference>
<dbReference type="Pfam" id="PF03915">
    <property type="entry name" value="AIP3"/>
    <property type="match status" value="1"/>
</dbReference>
<evidence type="ECO:0000313" key="6">
    <source>
        <dbReference type="Proteomes" id="UP000245591"/>
    </source>
</evidence>
<feature type="compositionally biased region" description="Low complexity" evidence="3">
    <location>
        <begin position="410"/>
        <end position="429"/>
    </location>
</feature>
<feature type="compositionally biased region" description="Polar residues" evidence="3">
    <location>
        <begin position="485"/>
        <end position="504"/>
    </location>
</feature>
<feature type="compositionally biased region" description="Polar residues" evidence="3">
    <location>
        <begin position="448"/>
        <end position="468"/>
    </location>
</feature>
<dbReference type="PANTHER" id="PTHR22741:SF10">
    <property type="entry name" value="COILED-COIL DOMAIN-CONTAINING PROTEIN CG32809"/>
    <property type="match status" value="1"/>
</dbReference>
<feature type="compositionally biased region" description="Polar residues" evidence="3">
    <location>
        <begin position="1025"/>
        <end position="1046"/>
    </location>
</feature>
<gene>
    <name evidence="5" type="ORF">BB558_001688</name>
</gene>
<feature type="compositionally biased region" description="Polar residues" evidence="3">
    <location>
        <begin position="707"/>
        <end position="729"/>
    </location>
</feature>